<dbReference type="InterPro" id="IPR043964">
    <property type="entry name" value="P-loop_TraG"/>
</dbReference>
<dbReference type="SUPFAM" id="SSF52540">
    <property type="entry name" value="P-loop containing nucleoside triphosphate hydrolases"/>
    <property type="match status" value="1"/>
</dbReference>
<evidence type="ECO:0000313" key="3">
    <source>
        <dbReference type="Proteomes" id="UP001238450"/>
    </source>
</evidence>
<evidence type="ECO:0000313" key="2">
    <source>
        <dbReference type="EMBL" id="MDQ0418755.1"/>
    </source>
</evidence>
<reference evidence="2 3" key="1">
    <citation type="submission" date="2023-07" db="EMBL/GenBank/DDBJ databases">
        <title>Genomic Encyclopedia of Type Strains, Phase IV (KMG-IV): sequencing the most valuable type-strain genomes for metagenomic binning, comparative biology and taxonomic classification.</title>
        <authorList>
            <person name="Goeker M."/>
        </authorList>
    </citation>
    <scope>NUCLEOTIDE SEQUENCE [LARGE SCALE GENOMIC DNA]</scope>
    <source>
        <strain evidence="2 3">DSM 46876</strain>
    </source>
</reference>
<dbReference type="InterPro" id="IPR051162">
    <property type="entry name" value="T4SS_component"/>
</dbReference>
<proteinExistence type="predicted"/>
<dbReference type="Pfam" id="PF19044">
    <property type="entry name" value="P-loop_TraG"/>
    <property type="match status" value="1"/>
</dbReference>
<dbReference type="RefSeq" id="WP_307254681.1">
    <property type="nucleotide sequence ID" value="NZ_JAUSUV010000017.1"/>
</dbReference>
<keyword evidence="3" id="KW-1185">Reference proteome</keyword>
<accession>A0AAJ1TPU9</accession>
<comment type="caution">
    <text evidence="2">The sequence shown here is derived from an EMBL/GenBank/DDBJ whole genome shotgun (WGS) entry which is preliminary data.</text>
</comment>
<protein>
    <recommendedName>
        <fullName evidence="1">TraG P-loop domain-containing protein</fullName>
    </recommendedName>
</protein>
<dbReference type="PANTHER" id="PTHR30121">
    <property type="entry name" value="UNCHARACTERIZED PROTEIN YJGR-RELATED"/>
    <property type="match status" value="1"/>
</dbReference>
<feature type="domain" description="TraG P-loop" evidence="1">
    <location>
        <begin position="237"/>
        <end position="619"/>
    </location>
</feature>
<dbReference type="Proteomes" id="UP001238450">
    <property type="component" value="Unassembled WGS sequence"/>
</dbReference>
<name>A0AAJ1TPU9_9BACL</name>
<evidence type="ECO:0000259" key="1">
    <source>
        <dbReference type="Pfam" id="PF19044"/>
    </source>
</evidence>
<dbReference type="PANTHER" id="PTHR30121:SF6">
    <property type="entry name" value="SLR6007 PROTEIN"/>
    <property type="match status" value="1"/>
</dbReference>
<gene>
    <name evidence="2" type="ORF">J2Z48_002959</name>
</gene>
<dbReference type="InterPro" id="IPR027417">
    <property type="entry name" value="P-loop_NTPase"/>
</dbReference>
<dbReference type="AlphaFoldDB" id="A0AAJ1TPU9"/>
<dbReference type="EMBL" id="JAUSUV010000017">
    <property type="protein sequence ID" value="MDQ0418755.1"/>
    <property type="molecule type" value="Genomic_DNA"/>
</dbReference>
<organism evidence="2 3">
    <name type="scientific">Croceifilum oryzae</name>
    <dbReference type="NCBI Taxonomy" id="1553429"/>
    <lineage>
        <taxon>Bacteria</taxon>
        <taxon>Bacillati</taxon>
        <taxon>Bacillota</taxon>
        <taxon>Bacilli</taxon>
        <taxon>Bacillales</taxon>
        <taxon>Thermoactinomycetaceae</taxon>
        <taxon>Croceifilum</taxon>
    </lineage>
</organism>
<dbReference type="Gene3D" id="3.40.50.300">
    <property type="entry name" value="P-loop containing nucleotide triphosphate hydrolases"/>
    <property type="match status" value="1"/>
</dbReference>
<sequence length="627" mass="72348">MPLWKSKKKEKISIENLIGNNSGLLNMISPDSIEEHRNYVRFGGNFCRTLAVTKFSSDIEANFLERLHNMSHNVSVIHHIEPTSIEEMKKYLNNSIREYRTKGNDRYARDIDRIEAANYIENQKVLLTNLVRGKTEMFDEHMLIHIQATSLEELDMITHSIKTQTSQYLQVKEPNCRMMEAFFSALPVQSHKVSEMTKRNFDAESLSALFPFDECEIFSERGVIKGKNLKTNSIVMVDHNALLNRNEVVIGMAGGGKSTYLWGDIVRRWIQGTVVRIICPKGEFGDKVQELGGEWIKISPMGENKINLLEIMNSTIPKDETRNKNESESSLLHQKITRLKTLFTLIYRDLKDSQVEMALLEQVLVDLYDSKNINWRTDFSKLTSKDYPILQDLYEMLETLMKKEERYKQLDRLYQVLYPYVKGSYSRVFNGHTNVDLSNDLIVFDIFDLRDEGELQQVAMFNILTFLQDDALKDKNIKQIYVDEAHILADPNNPLAMKFLASMYKLIRGFRGGVTSATQQVGDFLSAVDGSRNYGEAVILNSISKLYLPMLQEEMNAIKNRTAENFSEEEEKLIVVRDADRNKNAGKGIYVSGSKKVSIQIELSPEELRIWDPERYEKTYRRKAING</sequence>
<dbReference type="Gene3D" id="1.10.8.730">
    <property type="match status" value="1"/>
</dbReference>